<name>A0ABX7MB18_9RHOO</name>
<accession>A0ABX7MB18</accession>
<keyword evidence="2" id="KW-1185">Reference proteome</keyword>
<organism evidence="1 2">
    <name type="scientific">Niveibacterium microcysteis</name>
    <dbReference type="NCBI Taxonomy" id="2811415"/>
    <lineage>
        <taxon>Bacteria</taxon>
        <taxon>Pseudomonadati</taxon>
        <taxon>Pseudomonadota</taxon>
        <taxon>Betaproteobacteria</taxon>
        <taxon>Rhodocyclales</taxon>
        <taxon>Rhodocyclaceae</taxon>
        <taxon>Niveibacterium</taxon>
    </lineage>
</organism>
<dbReference type="EMBL" id="CP071060">
    <property type="protein sequence ID" value="QSI78922.1"/>
    <property type="molecule type" value="Genomic_DNA"/>
</dbReference>
<gene>
    <name evidence="1" type="ORF">JY500_10045</name>
</gene>
<reference evidence="1 2" key="1">
    <citation type="submission" date="2021-02" db="EMBL/GenBank/DDBJ databases">
        <title>Niveibacterium changnyeongensis HC41.</title>
        <authorList>
            <person name="Kang M."/>
        </authorList>
    </citation>
    <scope>NUCLEOTIDE SEQUENCE [LARGE SCALE GENOMIC DNA]</scope>
    <source>
        <strain evidence="1 2">HC41</strain>
    </source>
</reference>
<evidence type="ECO:0000313" key="2">
    <source>
        <dbReference type="Proteomes" id="UP000663570"/>
    </source>
</evidence>
<evidence type="ECO:0000313" key="1">
    <source>
        <dbReference type="EMBL" id="QSI78922.1"/>
    </source>
</evidence>
<dbReference type="RefSeq" id="WP_206256254.1">
    <property type="nucleotide sequence ID" value="NZ_CP071060.1"/>
</dbReference>
<dbReference type="Proteomes" id="UP000663570">
    <property type="component" value="Chromosome"/>
</dbReference>
<protein>
    <submittedName>
        <fullName evidence="1">Uncharacterized protein</fullName>
    </submittedName>
</protein>
<proteinExistence type="predicted"/>
<sequence>MIEYLLPGRRGYQEKLYPNPLLLKPDVGLKTFAEVIAHFTASSLAQDGIAIKPDSLKVIRGEAGYRIRFEPMVGFESQAEQFKAMHVAMLDEAHFGLALKGADACKRTPAWNPMAGFPVNRSDGPSEWLPCLPLGMPIANQRAVSLMHYPPIVAYRTADYLNNMTLRRWAQLLTCVGNQETSLYHSILDVNPIAAPGSGESEYPNDYFPINLTSQFFDDEKHGLTYVRSMLELMLNPPANASNPLTLPLLVCGSPLYDPQAPGWFRTRYKALLPKDQNGSPTVEVLQVGLVRLNPDSPKQTPYMIANHMIAAGVTGQCTSDPSKIPNIQKYEAQDLVAATWLSLYADAVAHGKAFDPQAAKEAACMRWFGAPNGDGAPNPPDPNDRLTICALAQMDLCFDPVKIAPMYTFEEASARCKQAGGANMSPCFDCKPLSASL</sequence>